<keyword evidence="4 8" id="KW-0503">Monooxygenase</keyword>
<feature type="binding site" evidence="6">
    <location>
        <position position="165"/>
    </location>
    <ligand>
        <name>FMN</name>
        <dbReference type="ChEBI" id="CHEBI:58210"/>
    </ligand>
</feature>
<name>A0A7Z7I2S2_9BURK</name>
<evidence type="ECO:0000256" key="6">
    <source>
        <dbReference type="PIRSR" id="PIRSR000337-1"/>
    </source>
</evidence>
<reference evidence="8 9" key="1">
    <citation type="submission" date="2017-09" db="EMBL/GenBank/DDBJ databases">
        <authorList>
            <person name="Varghese N."/>
            <person name="Submissions S."/>
        </authorList>
    </citation>
    <scope>NUCLEOTIDE SEQUENCE [LARGE SCALE GENOMIC DNA]</scope>
    <source>
        <strain evidence="8 9">OK806</strain>
    </source>
</reference>
<evidence type="ECO:0000313" key="9">
    <source>
        <dbReference type="Proteomes" id="UP000219522"/>
    </source>
</evidence>
<evidence type="ECO:0000256" key="2">
    <source>
        <dbReference type="ARBA" id="ARBA00022643"/>
    </source>
</evidence>
<feature type="binding site" evidence="6">
    <location>
        <position position="237"/>
    </location>
    <ligand>
        <name>FMN</name>
        <dbReference type="ChEBI" id="CHEBI:58210"/>
    </ligand>
</feature>
<dbReference type="RefSeq" id="WP_062639741.1">
    <property type="nucleotide sequence ID" value="NZ_FCOG02000065.1"/>
</dbReference>
<dbReference type="GO" id="GO:0004497">
    <property type="term" value="F:monooxygenase activity"/>
    <property type="evidence" value="ECO:0007669"/>
    <property type="project" value="UniProtKB-KW"/>
</dbReference>
<keyword evidence="2 6" id="KW-0288">FMN</keyword>
<evidence type="ECO:0000313" key="8">
    <source>
        <dbReference type="EMBL" id="SOE56202.1"/>
    </source>
</evidence>
<sequence length="471" mass="52609">MTSAASNPKKEIRVNAFALHSPVHHSPGMWRHPRDRSLEYNTLDYWVDLAKTLERSLIDSLFMADSIGVNDVHGGNLDTALRHGAQVPKQDPLMSLSAMAYATRNLGLCVTSNANHEPPYVFARRMSTLDHLTRGRIGWNIVTGFAKSSVKVLGKDQVASRDERYDIADEYMDVVYKLWESSWENGASVRDTATGVFADPSKVHRVDHEGKYFRVQGIHMTEPSPQRTPVLFQAGSSARGQRFAGHHAEGIYLSGPSKKVLTPVVAGTRAEAVKAGRDARDIQFFTMATIITGRTTREARDKYEDYRRYVTPEAALAMFSGWTGIDFSTYDPDEPIRYMQLDAGTSSALEGFTRLDPERIWTVRELALHNAIGGRGPVFIGAPNEVADALEDWVDETDIDGFNLSYAVTPEAYEDFADLIVPELQARGRYKTRYAPGTLREKLGGRSSLLNERHPGAAFRRYPSRPLRNTP</sequence>
<dbReference type="Proteomes" id="UP000219522">
    <property type="component" value="Unassembled WGS sequence"/>
</dbReference>
<dbReference type="EMBL" id="OCSU01000001">
    <property type="protein sequence ID" value="SOE56202.1"/>
    <property type="molecule type" value="Genomic_DNA"/>
</dbReference>
<dbReference type="AlphaFoldDB" id="A0A7Z7I2S2"/>
<keyword evidence="3" id="KW-0560">Oxidoreductase</keyword>
<comment type="similarity">
    <text evidence="5">Belongs to the NtaA/SnaA/DszA monooxygenase family.</text>
</comment>
<proteinExistence type="inferred from homology"/>
<gene>
    <name evidence="8" type="ORF">SAMN05446927_1200</name>
</gene>
<feature type="binding site" evidence="6">
    <location>
        <position position="111"/>
    </location>
    <ligand>
        <name>FMN</name>
        <dbReference type="ChEBI" id="CHEBI:58210"/>
    </ligand>
</feature>
<dbReference type="InterPro" id="IPR011251">
    <property type="entry name" value="Luciferase-like_dom"/>
</dbReference>
<accession>A0A7Z7I2S2</accession>
<dbReference type="InterPro" id="IPR051260">
    <property type="entry name" value="Diverse_substr_monoxygenases"/>
</dbReference>
<dbReference type="PANTHER" id="PTHR30011:SF16">
    <property type="entry name" value="C2H2 FINGER DOMAIN TRANSCRIPTION FACTOR (EUROFUNG)-RELATED"/>
    <property type="match status" value="1"/>
</dbReference>
<dbReference type="NCBIfam" id="TIGR03860">
    <property type="entry name" value="FMN_nitrolo"/>
    <property type="match status" value="1"/>
</dbReference>
<comment type="caution">
    <text evidence="8">The sequence shown here is derived from an EMBL/GenBank/DDBJ whole genome shotgun (WGS) entry which is preliminary data.</text>
</comment>
<dbReference type="InterPro" id="IPR016215">
    <property type="entry name" value="NTA_MOA"/>
</dbReference>
<evidence type="ECO:0000256" key="4">
    <source>
        <dbReference type="ARBA" id="ARBA00023033"/>
    </source>
</evidence>
<keyword evidence="9" id="KW-1185">Reference proteome</keyword>
<evidence type="ECO:0000256" key="1">
    <source>
        <dbReference type="ARBA" id="ARBA00022630"/>
    </source>
</evidence>
<organism evidence="8 9">
    <name type="scientific">Caballeronia arationis</name>
    <dbReference type="NCBI Taxonomy" id="1777142"/>
    <lineage>
        <taxon>Bacteria</taxon>
        <taxon>Pseudomonadati</taxon>
        <taxon>Pseudomonadota</taxon>
        <taxon>Betaproteobacteria</taxon>
        <taxon>Burkholderiales</taxon>
        <taxon>Burkholderiaceae</taxon>
        <taxon>Caballeronia</taxon>
    </lineage>
</organism>
<dbReference type="Pfam" id="PF00296">
    <property type="entry name" value="Bac_luciferase"/>
    <property type="match status" value="1"/>
</dbReference>
<dbReference type="GO" id="GO:0016705">
    <property type="term" value="F:oxidoreductase activity, acting on paired donors, with incorporation or reduction of molecular oxygen"/>
    <property type="evidence" value="ECO:0007669"/>
    <property type="project" value="InterPro"/>
</dbReference>
<evidence type="ECO:0000259" key="7">
    <source>
        <dbReference type="Pfam" id="PF00296"/>
    </source>
</evidence>
<protein>
    <submittedName>
        <fullName evidence="8">FMN-dependent oxidoreductase, nitrilotriacetate monooxygenase family</fullName>
    </submittedName>
</protein>
<feature type="binding site" evidence="6">
    <location>
        <position position="236"/>
    </location>
    <ligand>
        <name>FMN</name>
        <dbReference type="ChEBI" id="CHEBI:58210"/>
    </ligand>
</feature>
<dbReference type="SUPFAM" id="SSF51679">
    <property type="entry name" value="Bacterial luciferase-like"/>
    <property type="match status" value="1"/>
</dbReference>
<dbReference type="PANTHER" id="PTHR30011">
    <property type="entry name" value="ALKANESULFONATE MONOOXYGENASE-RELATED"/>
    <property type="match status" value="1"/>
</dbReference>
<feature type="binding site" evidence="6">
    <location>
        <position position="65"/>
    </location>
    <ligand>
        <name>FMN</name>
        <dbReference type="ChEBI" id="CHEBI:58210"/>
    </ligand>
</feature>
<feature type="domain" description="Luciferase-like" evidence="7">
    <location>
        <begin position="36"/>
        <end position="395"/>
    </location>
</feature>
<dbReference type="OrthoDB" id="4505903at2"/>
<dbReference type="InterPro" id="IPR036661">
    <property type="entry name" value="Luciferase-like_sf"/>
</dbReference>
<evidence type="ECO:0000256" key="3">
    <source>
        <dbReference type="ARBA" id="ARBA00023002"/>
    </source>
</evidence>
<dbReference type="Gene3D" id="3.20.20.30">
    <property type="entry name" value="Luciferase-like domain"/>
    <property type="match status" value="1"/>
</dbReference>
<dbReference type="PIRSF" id="PIRSF000337">
    <property type="entry name" value="NTA_MOA"/>
    <property type="match status" value="1"/>
</dbReference>
<keyword evidence="1 6" id="KW-0285">Flavoprotein</keyword>
<evidence type="ECO:0000256" key="5">
    <source>
        <dbReference type="ARBA" id="ARBA00033748"/>
    </source>
</evidence>